<organism evidence="4">
    <name type="scientific">Fagus sylvatica</name>
    <name type="common">Beechnut</name>
    <dbReference type="NCBI Taxonomy" id="28930"/>
    <lineage>
        <taxon>Eukaryota</taxon>
        <taxon>Viridiplantae</taxon>
        <taxon>Streptophyta</taxon>
        <taxon>Embryophyta</taxon>
        <taxon>Tracheophyta</taxon>
        <taxon>Spermatophyta</taxon>
        <taxon>Magnoliopsida</taxon>
        <taxon>eudicotyledons</taxon>
        <taxon>Gunneridae</taxon>
        <taxon>Pentapetalae</taxon>
        <taxon>rosids</taxon>
        <taxon>fabids</taxon>
        <taxon>Fagales</taxon>
        <taxon>Fagaceae</taxon>
        <taxon>Fagus</taxon>
    </lineage>
</organism>
<feature type="region of interest" description="Disordered" evidence="2">
    <location>
        <begin position="192"/>
        <end position="224"/>
    </location>
</feature>
<evidence type="ECO:0000259" key="3">
    <source>
        <dbReference type="PROSITE" id="PS50158"/>
    </source>
</evidence>
<feature type="region of interest" description="Disordered" evidence="2">
    <location>
        <begin position="809"/>
        <end position="829"/>
    </location>
</feature>
<dbReference type="InterPro" id="IPR043502">
    <property type="entry name" value="DNA/RNA_pol_sf"/>
</dbReference>
<dbReference type="EMBL" id="OIVN01006251">
    <property type="protein sequence ID" value="SPD28938.1"/>
    <property type="molecule type" value="Genomic_DNA"/>
</dbReference>
<keyword evidence="1" id="KW-0479">Metal-binding</keyword>
<dbReference type="CDD" id="cd09272">
    <property type="entry name" value="RNase_HI_RT_Ty1"/>
    <property type="match status" value="1"/>
</dbReference>
<keyword evidence="1" id="KW-0862">Zinc</keyword>
<gene>
    <name evidence="4" type="ORF">FSB_LOCUS56820</name>
</gene>
<dbReference type="GO" id="GO:0008270">
    <property type="term" value="F:zinc ion binding"/>
    <property type="evidence" value="ECO:0007669"/>
    <property type="project" value="UniProtKB-KW"/>
</dbReference>
<evidence type="ECO:0000313" key="4">
    <source>
        <dbReference type="EMBL" id="SPD28938.1"/>
    </source>
</evidence>
<dbReference type="PANTHER" id="PTHR11439:SF455">
    <property type="entry name" value="RLK (RECEPTOR-LIKE PROTEIN KINASE) 8, PUTATIVE-RELATED"/>
    <property type="match status" value="1"/>
</dbReference>
<feature type="compositionally biased region" description="Polar residues" evidence="2">
    <location>
        <begin position="819"/>
        <end position="829"/>
    </location>
</feature>
<dbReference type="InterPro" id="IPR013103">
    <property type="entry name" value="RVT_2"/>
</dbReference>
<proteinExistence type="predicted"/>
<feature type="compositionally biased region" description="Polar residues" evidence="2">
    <location>
        <begin position="302"/>
        <end position="344"/>
    </location>
</feature>
<dbReference type="Pfam" id="PF14223">
    <property type="entry name" value="Retrotran_gag_2"/>
    <property type="match status" value="1"/>
</dbReference>
<feature type="domain" description="CCHC-type" evidence="3">
    <location>
        <begin position="256"/>
        <end position="269"/>
    </location>
</feature>
<evidence type="ECO:0000256" key="1">
    <source>
        <dbReference type="PROSITE-ProRule" id="PRU00047"/>
    </source>
</evidence>
<dbReference type="SUPFAM" id="SSF56672">
    <property type="entry name" value="DNA/RNA polymerases"/>
    <property type="match status" value="1"/>
</dbReference>
<protein>
    <recommendedName>
        <fullName evidence="3">CCHC-type domain-containing protein</fullName>
    </recommendedName>
</protein>
<feature type="compositionally biased region" description="Pro residues" evidence="2">
    <location>
        <begin position="382"/>
        <end position="392"/>
    </location>
</feature>
<feature type="region of interest" description="Disordered" evidence="2">
    <location>
        <begin position="374"/>
        <end position="396"/>
    </location>
</feature>
<feature type="compositionally biased region" description="Low complexity" evidence="2">
    <location>
        <begin position="193"/>
        <end position="218"/>
    </location>
</feature>
<accession>A0A2N9IWJ0</accession>
<dbReference type="GO" id="GO:0003676">
    <property type="term" value="F:nucleic acid binding"/>
    <property type="evidence" value="ECO:0007669"/>
    <property type="project" value="InterPro"/>
</dbReference>
<name>A0A2N9IWJ0_FAGSY</name>
<evidence type="ECO:0000256" key="2">
    <source>
        <dbReference type="SAM" id="MobiDB-lite"/>
    </source>
</evidence>
<dbReference type="AlphaFoldDB" id="A0A2N9IWJ0"/>
<dbReference type="PROSITE" id="PS50158">
    <property type="entry name" value="ZF_CCHC"/>
    <property type="match status" value="1"/>
</dbReference>
<reference evidence="4" key="1">
    <citation type="submission" date="2018-02" db="EMBL/GenBank/DDBJ databases">
        <authorList>
            <person name="Cohen D.B."/>
            <person name="Kent A.D."/>
        </authorList>
    </citation>
    <scope>NUCLEOTIDE SEQUENCE</scope>
</reference>
<feature type="region of interest" description="Disordered" evidence="2">
    <location>
        <begin position="297"/>
        <end position="344"/>
    </location>
</feature>
<sequence length="829" mass="91517">MASIPNSTQISNPIILLSNISNLVSVKLDNTNYIVWKYQVTSILEAYSLLEFIDGSQPCPEKFLRDEVGSFSLTVNPEYTKWMSCDKTLLTMLNATLSPSTLSLVVGQISARGVWDTLEKRFTFVNHSNILNLKMDLHGLMKNNDPVDVFLQRVKESRDKLEAVDVHIKESSLKTNVDAPKDPPLMAMLSTGNRFPPNHNPPQFNNSSNRGRGRNNNGRGRGGCNYSHNGRGGFQNQNFSSNTFGNFGNQSQRPYCQICGKVGHLALDCYHRMDYSYQGHHAPAKLAALASSNNLLNSAPNQNTSGSPWHNQNTPPWAHQNPSWAQHNPSSWQPLSTNQAPSTTTWFSDTGAIDHFTPDLINLNNPMDYQGSDQVSIGNVIGPPPSLPPPSGSTPLSSSLPDHFNVNRLGPLFLHPLITISWAANGCIKSKGKPDGSIACYKARLVAKGYHQQAGLDYDETFSPVVKLATVHLILSIATQFHWSLCQLDVSNAFLHGLLKEDVPLAHGLSALLLNFLVLGFMTSTTDPSLFIYRANSTVIFLLVYVDDIIITGNSLSALSSLVQQLATSFELKDLGPLTFFIGLESRGCSPISHTFTRPDLAYTVNSLCQFMHALIDIHLSATKRVLRYLRGSLHLGLTFSPGSLQLHAYSNADWAGDLDTRRSTIGYIVFMSTNPLTWVSKKQSTVSRSSIEAKYRALASCATEVSWLRMVLHDLGISLWSPPTLWYDNVSAFALSSNSVFHAWTKHIEVDYHFIRDCVVRKDLQVCFINSGDQLADILTKGLALGPFSKLCGKLLFASRRISLRGHDKVHEKAPDPSSHNTVIVPNG</sequence>
<dbReference type="PANTHER" id="PTHR11439">
    <property type="entry name" value="GAG-POL-RELATED RETROTRANSPOSON"/>
    <property type="match status" value="1"/>
</dbReference>
<dbReference type="InterPro" id="IPR001878">
    <property type="entry name" value="Znf_CCHC"/>
</dbReference>
<keyword evidence="1" id="KW-0863">Zinc-finger</keyword>
<dbReference type="Pfam" id="PF07727">
    <property type="entry name" value="RVT_2"/>
    <property type="match status" value="2"/>
</dbReference>